<dbReference type="InterPro" id="IPR009006">
    <property type="entry name" value="Ala_racemase/Decarboxylase_C"/>
</dbReference>
<evidence type="ECO:0000256" key="1">
    <source>
        <dbReference type="ARBA" id="ARBA00001933"/>
    </source>
</evidence>
<accession>A0A9W9R5M5</accession>
<keyword evidence="4 10" id="KW-0663">Pyridoxal phosphate</keyword>
<dbReference type="GO" id="GO:0033387">
    <property type="term" value="P:putrescine biosynthetic process from arginine, via ornithine"/>
    <property type="evidence" value="ECO:0007669"/>
    <property type="project" value="TreeGrafter"/>
</dbReference>
<feature type="domain" description="Orn/DAP/Arg decarboxylase 2 N-terminal" evidence="11">
    <location>
        <begin position="59"/>
        <end position="287"/>
    </location>
</feature>
<proteinExistence type="inferred from homology"/>
<dbReference type="SUPFAM" id="SSF50621">
    <property type="entry name" value="Alanine racemase C-terminal domain-like"/>
    <property type="match status" value="1"/>
</dbReference>
<dbReference type="Gene3D" id="2.40.37.10">
    <property type="entry name" value="Lyase, Ornithine Decarboxylase, Chain A, domain 1"/>
    <property type="match status" value="1"/>
</dbReference>
<dbReference type="PRINTS" id="PR01182">
    <property type="entry name" value="ORNDCRBXLASE"/>
</dbReference>
<name>A0A9W9R5M5_PENBR</name>
<sequence length="439" mass="48311">MALIPIPRQASNIDKAIPVHGYRKAAPGDLIDLAIESRIARIIKRSAIGGDDPFFVADLGQIVRQHRRWIQNMPGIRPFYAVKCNCDPTFLKVLADLGTGFDCASIEEMRAVLNLGVDPGRILFANPCKAPAAVAFAREVGVLRTTFDNIDELDTIKTHMPDAQLLLRIYANDEGAFICLGEKFGAHLDTTEELLARAWELGLNVVGVSFHVGTGATNPSSFCNAIKDARLVFQQAERLGFHPKILDIGGGFQDNCFESMAPIIRDAIRAEFPTGTTVVAEPGRFYARSVYTLVCRVISRRRQLGSAAASGIPDMLYQNDGIYGNFMNVIMEKEIMKPHLLKAKKSKAGNLGNPRASEISEKGNEMTKSTEHRYSIWGPTCDSTDCVVREVSLESEVKVGDWFKYKDMGAYTSTTATQFNGFSSECDIIYVNSEALPDV</sequence>
<keyword evidence="3" id="KW-0210">Decarboxylase</keyword>
<organism evidence="12 13">
    <name type="scientific">Penicillium brevicompactum</name>
    <dbReference type="NCBI Taxonomy" id="5074"/>
    <lineage>
        <taxon>Eukaryota</taxon>
        <taxon>Fungi</taxon>
        <taxon>Dikarya</taxon>
        <taxon>Ascomycota</taxon>
        <taxon>Pezizomycotina</taxon>
        <taxon>Eurotiomycetes</taxon>
        <taxon>Eurotiomycetidae</taxon>
        <taxon>Eurotiales</taxon>
        <taxon>Aspergillaceae</taxon>
        <taxon>Penicillium</taxon>
    </lineage>
</organism>
<dbReference type="Proteomes" id="UP001148299">
    <property type="component" value="Unassembled WGS sequence"/>
</dbReference>
<keyword evidence="13" id="KW-1185">Reference proteome</keyword>
<dbReference type="GO" id="GO:0004586">
    <property type="term" value="F:ornithine decarboxylase activity"/>
    <property type="evidence" value="ECO:0007669"/>
    <property type="project" value="UniProtKB-EC"/>
</dbReference>
<dbReference type="InterPro" id="IPR002433">
    <property type="entry name" value="Orn_de-COase"/>
</dbReference>
<protein>
    <recommendedName>
        <fullName evidence="7">ornithine decarboxylase</fullName>
        <ecNumber evidence="7">4.1.1.17</ecNumber>
    </recommendedName>
</protein>
<evidence type="ECO:0000256" key="5">
    <source>
        <dbReference type="ARBA" id="ARBA00023239"/>
    </source>
</evidence>
<evidence type="ECO:0000256" key="4">
    <source>
        <dbReference type="ARBA" id="ARBA00022898"/>
    </source>
</evidence>
<dbReference type="SUPFAM" id="SSF51419">
    <property type="entry name" value="PLP-binding barrel"/>
    <property type="match status" value="1"/>
</dbReference>
<evidence type="ECO:0000256" key="8">
    <source>
        <dbReference type="ARBA" id="ARBA00046672"/>
    </source>
</evidence>
<dbReference type="InterPro" id="IPR022644">
    <property type="entry name" value="De-COase2_N"/>
</dbReference>
<dbReference type="PROSITE" id="PS00878">
    <property type="entry name" value="ODR_DC_2_1"/>
    <property type="match status" value="1"/>
</dbReference>
<comment type="similarity">
    <text evidence="2">Belongs to the Orn/Lys/Arg decarboxylase class-II family.</text>
</comment>
<evidence type="ECO:0000256" key="2">
    <source>
        <dbReference type="ARBA" id="ARBA00008872"/>
    </source>
</evidence>
<evidence type="ECO:0000259" key="11">
    <source>
        <dbReference type="Pfam" id="PF02784"/>
    </source>
</evidence>
<dbReference type="Pfam" id="PF02784">
    <property type="entry name" value="Orn_Arg_deC_N"/>
    <property type="match status" value="1"/>
</dbReference>
<comment type="pathway">
    <text evidence="6">Amine and polyamine biosynthesis; putrescine biosynthesis via L-ornithine pathway; putrescine from L-ornithine: step 1/1.</text>
</comment>
<evidence type="ECO:0000256" key="6">
    <source>
        <dbReference type="ARBA" id="ARBA00034115"/>
    </source>
</evidence>
<comment type="caution">
    <text evidence="12">The sequence shown here is derived from an EMBL/GenBank/DDBJ whole genome shotgun (WGS) entry which is preliminary data.</text>
</comment>
<comment type="catalytic activity">
    <reaction evidence="9">
        <text>L-ornithine + H(+) = putrescine + CO2</text>
        <dbReference type="Rhea" id="RHEA:22964"/>
        <dbReference type="ChEBI" id="CHEBI:15378"/>
        <dbReference type="ChEBI" id="CHEBI:16526"/>
        <dbReference type="ChEBI" id="CHEBI:46911"/>
        <dbReference type="ChEBI" id="CHEBI:326268"/>
        <dbReference type="EC" id="4.1.1.17"/>
    </reaction>
</comment>
<dbReference type="InterPro" id="IPR022653">
    <property type="entry name" value="De-COase2_pyr-phos_BS"/>
</dbReference>
<evidence type="ECO:0000256" key="10">
    <source>
        <dbReference type="PIRSR" id="PIRSR600183-50"/>
    </source>
</evidence>
<feature type="modified residue" description="N6-(pyridoxal phosphate)lysine" evidence="10">
    <location>
        <position position="83"/>
    </location>
</feature>
<feature type="active site" description="Proton donor" evidence="10">
    <location>
        <position position="381"/>
    </location>
</feature>
<evidence type="ECO:0000313" key="13">
    <source>
        <dbReference type="Proteomes" id="UP001148299"/>
    </source>
</evidence>
<evidence type="ECO:0000256" key="9">
    <source>
        <dbReference type="ARBA" id="ARBA00049127"/>
    </source>
</evidence>
<dbReference type="InterPro" id="IPR000183">
    <property type="entry name" value="Orn/DAP/Arg_de-COase"/>
</dbReference>
<reference evidence="12" key="1">
    <citation type="submission" date="2022-12" db="EMBL/GenBank/DDBJ databases">
        <authorList>
            <person name="Petersen C."/>
        </authorList>
    </citation>
    <scope>NUCLEOTIDE SEQUENCE</scope>
    <source>
        <strain evidence="12">IBT 35675</strain>
    </source>
</reference>
<evidence type="ECO:0000256" key="3">
    <source>
        <dbReference type="ARBA" id="ARBA00022793"/>
    </source>
</evidence>
<dbReference type="InterPro" id="IPR029066">
    <property type="entry name" value="PLP-binding_barrel"/>
</dbReference>
<evidence type="ECO:0000313" key="12">
    <source>
        <dbReference type="EMBL" id="KAJ5354095.1"/>
    </source>
</evidence>
<comment type="subunit">
    <text evidence="8">Homodimer. Only the dimer is catalytically active, as the active sites are constructed of residues from both monomers.</text>
</comment>
<comment type="cofactor">
    <cofactor evidence="1 10">
        <name>pyridoxal 5'-phosphate</name>
        <dbReference type="ChEBI" id="CHEBI:597326"/>
    </cofactor>
</comment>
<dbReference type="FunFam" id="3.20.20.10:FF:000005">
    <property type="entry name" value="Ornithine decarboxylase"/>
    <property type="match status" value="1"/>
</dbReference>
<dbReference type="PANTHER" id="PTHR11482">
    <property type="entry name" value="ARGININE/DIAMINOPIMELATE/ORNITHINE DECARBOXYLASE"/>
    <property type="match status" value="1"/>
</dbReference>
<dbReference type="Gene3D" id="3.20.20.10">
    <property type="entry name" value="Alanine racemase"/>
    <property type="match status" value="1"/>
</dbReference>
<dbReference type="AlphaFoldDB" id="A0A9W9R5M5"/>
<evidence type="ECO:0000256" key="7">
    <source>
        <dbReference type="ARBA" id="ARBA00034138"/>
    </source>
</evidence>
<dbReference type="PRINTS" id="PR01179">
    <property type="entry name" value="ODADCRBXLASE"/>
</dbReference>
<dbReference type="CDD" id="cd00622">
    <property type="entry name" value="PLPDE_III_ODC"/>
    <property type="match status" value="1"/>
</dbReference>
<reference evidence="12" key="2">
    <citation type="journal article" date="2023" name="IMA Fungus">
        <title>Comparative genomic study of the Penicillium genus elucidates a diverse pangenome and 15 lateral gene transfer events.</title>
        <authorList>
            <person name="Petersen C."/>
            <person name="Sorensen T."/>
            <person name="Nielsen M.R."/>
            <person name="Sondergaard T.E."/>
            <person name="Sorensen J.L."/>
            <person name="Fitzpatrick D.A."/>
            <person name="Frisvad J.C."/>
            <person name="Nielsen K.L."/>
        </authorList>
    </citation>
    <scope>NUCLEOTIDE SEQUENCE</scope>
    <source>
        <strain evidence="12">IBT 35675</strain>
    </source>
</reference>
<dbReference type="InterPro" id="IPR022657">
    <property type="entry name" value="De-COase2_CS"/>
</dbReference>
<keyword evidence="5" id="KW-0456">Lyase</keyword>
<dbReference type="GO" id="GO:0005737">
    <property type="term" value="C:cytoplasm"/>
    <property type="evidence" value="ECO:0007669"/>
    <property type="project" value="TreeGrafter"/>
</dbReference>
<dbReference type="EC" id="4.1.1.17" evidence="7"/>
<dbReference type="EMBL" id="JAPZBR010000005">
    <property type="protein sequence ID" value="KAJ5354095.1"/>
    <property type="molecule type" value="Genomic_DNA"/>
</dbReference>
<gene>
    <name evidence="12" type="ORF">N7541_006659</name>
</gene>
<dbReference type="PROSITE" id="PS00879">
    <property type="entry name" value="ODR_DC_2_2"/>
    <property type="match status" value="1"/>
</dbReference>
<dbReference type="PANTHER" id="PTHR11482:SF6">
    <property type="entry name" value="ORNITHINE DECARBOXYLASE 1-RELATED"/>
    <property type="match status" value="1"/>
</dbReference>